<dbReference type="AlphaFoldDB" id="A0A3T4FJV7"/>
<comment type="caution">
    <text evidence="1">The sequence shown here is derived from an EMBL/GenBank/DDBJ whole genome shotgun (WGS) entry which is preliminary data.</text>
</comment>
<name>A0A3T4FJV7_SALEN</name>
<accession>A0A3T4FJV7</accession>
<proteinExistence type="predicted"/>
<organism evidence="1">
    <name type="scientific">Salmonella enteritidis</name>
    <dbReference type="NCBI Taxonomy" id="149539"/>
    <lineage>
        <taxon>Bacteria</taxon>
        <taxon>Pseudomonadati</taxon>
        <taxon>Pseudomonadota</taxon>
        <taxon>Gammaproteobacteria</taxon>
        <taxon>Enterobacterales</taxon>
        <taxon>Enterobacteriaceae</taxon>
        <taxon>Salmonella</taxon>
    </lineage>
</organism>
<sequence length="61" mass="6884">MADGTQYFNANPYDSNAWPAADSEVCRGKAMFALPYENPRPVAINAEQIKKRELASAMFWE</sequence>
<reference evidence="1" key="1">
    <citation type="submission" date="2018-07" db="EMBL/GenBank/DDBJ databases">
        <authorList>
            <person name="Ashton P.M."/>
            <person name="Dallman T."/>
            <person name="Nair S."/>
            <person name="De Pinna E."/>
            <person name="Peters T."/>
            <person name="Grant K."/>
        </authorList>
    </citation>
    <scope>NUCLEOTIDE SEQUENCE</scope>
    <source>
        <strain evidence="1">245081</strain>
    </source>
</reference>
<evidence type="ECO:0000313" key="1">
    <source>
        <dbReference type="EMBL" id="EBS5456912.1"/>
    </source>
</evidence>
<dbReference type="EMBL" id="AAGVVM010000005">
    <property type="protein sequence ID" value="EBS5456912.1"/>
    <property type="molecule type" value="Genomic_DNA"/>
</dbReference>
<gene>
    <name evidence="1" type="ORF">DUU06_04195</name>
</gene>
<protein>
    <submittedName>
        <fullName evidence="1">Uncharacterized protein</fullName>
    </submittedName>
</protein>